<dbReference type="AlphaFoldDB" id="A0A0A9HL37"/>
<reference evidence="1" key="2">
    <citation type="journal article" date="2015" name="Data Brief">
        <title>Shoot transcriptome of the giant reed, Arundo donax.</title>
        <authorList>
            <person name="Barrero R.A."/>
            <person name="Guerrero F.D."/>
            <person name="Moolhuijzen P."/>
            <person name="Goolsby J.A."/>
            <person name="Tidwell J."/>
            <person name="Bellgard S.E."/>
            <person name="Bellgard M.I."/>
        </authorList>
    </citation>
    <scope>NUCLEOTIDE SEQUENCE</scope>
    <source>
        <tissue evidence="1">Shoot tissue taken approximately 20 cm above the soil surface</tissue>
    </source>
</reference>
<reference evidence="1" key="1">
    <citation type="submission" date="2014-09" db="EMBL/GenBank/DDBJ databases">
        <authorList>
            <person name="Magalhaes I.L.F."/>
            <person name="Oliveira U."/>
            <person name="Santos F.R."/>
            <person name="Vidigal T.H.D.A."/>
            <person name="Brescovit A.D."/>
            <person name="Santos A.J."/>
        </authorList>
    </citation>
    <scope>NUCLEOTIDE SEQUENCE</scope>
    <source>
        <tissue evidence="1">Shoot tissue taken approximately 20 cm above the soil surface</tissue>
    </source>
</reference>
<name>A0A0A9HL37_ARUDO</name>
<dbReference type="EMBL" id="GBRH01161352">
    <property type="protein sequence ID" value="JAE36544.1"/>
    <property type="molecule type" value="Transcribed_RNA"/>
</dbReference>
<proteinExistence type="predicted"/>
<accession>A0A0A9HL37</accession>
<sequence>MNQPDFLGGLFSCLSSSHSLNHFHFLNQYVCSWDRYLVT</sequence>
<protein>
    <submittedName>
        <fullName evidence="1">Uncharacterized protein</fullName>
    </submittedName>
</protein>
<organism evidence="1">
    <name type="scientific">Arundo donax</name>
    <name type="common">Giant reed</name>
    <name type="synonym">Donax arundinaceus</name>
    <dbReference type="NCBI Taxonomy" id="35708"/>
    <lineage>
        <taxon>Eukaryota</taxon>
        <taxon>Viridiplantae</taxon>
        <taxon>Streptophyta</taxon>
        <taxon>Embryophyta</taxon>
        <taxon>Tracheophyta</taxon>
        <taxon>Spermatophyta</taxon>
        <taxon>Magnoliopsida</taxon>
        <taxon>Liliopsida</taxon>
        <taxon>Poales</taxon>
        <taxon>Poaceae</taxon>
        <taxon>PACMAD clade</taxon>
        <taxon>Arundinoideae</taxon>
        <taxon>Arundineae</taxon>
        <taxon>Arundo</taxon>
    </lineage>
</organism>
<evidence type="ECO:0000313" key="1">
    <source>
        <dbReference type="EMBL" id="JAE36544.1"/>
    </source>
</evidence>